<reference evidence="1 2" key="2">
    <citation type="journal article" date="2000" name="J. Gen. Virol.">
        <title>DNA sequence of frog adenovirus.</title>
        <authorList>
            <person name="Davison A.J."/>
            <person name="Wright K.M."/>
            <person name="Harrach B."/>
        </authorList>
    </citation>
    <scope>NUCLEOTIDE SEQUENCE [LARGE SCALE GENOMIC DNA]</scope>
    <source>
        <strain evidence="1 2">THT/62</strain>
    </source>
</reference>
<dbReference type="KEGG" id="vg:2948447"/>
<protein>
    <submittedName>
        <fullName evidence="1">URF1</fullName>
    </submittedName>
</protein>
<dbReference type="RefSeq" id="NP_077411.1">
    <property type="nucleotide sequence ID" value="NC_002685.2"/>
</dbReference>
<name>Q997G5_ADEB4</name>
<dbReference type="Proteomes" id="UP000172814">
    <property type="component" value="Segment"/>
</dbReference>
<dbReference type="EMBL" id="AF036092">
    <property type="protein sequence ID" value="AAK13191.1"/>
    <property type="molecule type" value="Genomic_DNA"/>
</dbReference>
<reference evidence="1 2" key="1">
    <citation type="journal article" date="1998" name="J. Gen. Virol.">
        <title>Analysis of the hexon gene sequence of bovine adenovirus type 4 provides further support for a new adenovirus genus (Atadenovirus).</title>
        <authorList>
            <person name="Dan A."/>
            <person name="Ruzsics Z."/>
            <person name="Russell W.C."/>
            <person name="Benko M."/>
            <person name="Harrach B."/>
        </authorList>
    </citation>
    <scope>NUCLEOTIDE SEQUENCE [LARGE SCALE GENOMIC DNA]</scope>
    <source>
        <strain evidence="1 2">THT/62</strain>
    </source>
</reference>
<sequence length="93" mass="11146">MLHYKLQNQTCQCAVLKNNYLTKLRETLEKLTQTLQFLNCSDIKKSSSKSLMVWRMESEPRKQKRLKNCKLAIRQKFFVFKKDQVLKNSPKHL</sequence>
<reference evidence="1 2" key="3">
    <citation type="journal article" date="2000" name="Virus Res.">
        <title>DNA sequencing and phylogenetic analysis of the protease gene of ovine adenovirus 3 suggest that adenoviruses of sheep belong to two different genera.</title>
        <authorList>
            <person name="Barbezange C."/>
            <person name="Benko M."/>
            <person name="Dan A."/>
            <person name="Harrach B."/>
        </authorList>
    </citation>
    <scope>NUCLEOTIDE SEQUENCE [LARGE SCALE GENOMIC DNA]</scope>
    <source>
        <strain evidence="1 2">THT/62</strain>
    </source>
</reference>
<reference evidence="1 2" key="4">
    <citation type="journal article" date="2001" name="Virus Genes">
        <title>Four new inverted terminal repeat sequences from bovine adenoviruses reveal striking differences in the length and content of the ITRs.</title>
        <authorList>
            <person name="Dan A."/>
            <person name="Elo P."/>
            <person name="Harrach B."/>
            <person name="Zadori Z."/>
            <person name="Benko M."/>
        </authorList>
    </citation>
    <scope>NUCLEOTIDE SEQUENCE [LARGE SCALE GENOMIC DNA]</scope>
    <source>
        <strain evidence="1 2">THT/62</strain>
    </source>
</reference>
<organism evidence="1 2">
    <name type="scientific">Bovine adenovirus 4</name>
    <name type="common">BAdV-4</name>
    <dbReference type="NCBI Taxonomy" id="70333"/>
    <lineage>
        <taxon>Viruses</taxon>
        <taxon>Varidnaviria</taxon>
        <taxon>Bamfordvirae</taxon>
        <taxon>Preplasmiviricota</taxon>
        <taxon>Polisuviricotina</taxon>
        <taxon>Pharingeaviricetes</taxon>
        <taxon>Rowavirales</taxon>
        <taxon>Adenoviridae</taxon>
        <taxon>Barthadenovirus</taxon>
        <taxon>Barthadenovirus bosquartum</taxon>
        <taxon>Bovine atadenovirus D</taxon>
    </lineage>
</organism>
<dbReference type="GeneID" id="2948447"/>
<organismHost>
    <name type="scientific">Bos taurus</name>
    <name type="common">Bovine</name>
    <dbReference type="NCBI Taxonomy" id="9913"/>
</organismHost>
<evidence type="ECO:0000313" key="2">
    <source>
        <dbReference type="Proteomes" id="UP000172814"/>
    </source>
</evidence>
<proteinExistence type="predicted"/>
<evidence type="ECO:0000313" key="1">
    <source>
        <dbReference type="EMBL" id="AAK13191.1"/>
    </source>
</evidence>
<keyword evidence="2" id="KW-1185">Reference proteome</keyword>
<accession>Q997G5</accession>